<dbReference type="SMART" id="SM00233">
    <property type="entry name" value="PH"/>
    <property type="match status" value="1"/>
</dbReference>
<dbReference type="PROSITE" id="PS50003">
    <property type="entry name" value="PH_DOMAIN"/>
    <property type="match status" value="1"/>
</dbReference>
<dbReference type="PANTHER" id="PTHR45845">
    <property type="entry name" value="RHO GUANINE NUCLEOTIDE EXCHANGE FACTOR-RELATED"/>
    <property type="match status" value="1"/>
</dbReference>
<evidence type="ECO:0000256" key="1">
    <source>
        <dbReference type="SAM" id="MobiDB-lite"/>
    </source>
</evidence>
<comment type="caution">
    <text evidence="4">The sequence shown here is derived from an EMBL/GenBank/DDBJ whole genome shotgun (WGS) entry which is preliminary data.</text>
</comment>
<feature type="region of interest" description="Disordered" evidence="1">
    <location>
        <begin position="1041"/>
        <end position="1074"/>
    </location>
</feature>
<dbReference type="Proteomes" id="UP000324632">
    <property type="component" value="Chromosome 24"/>
</dbReference>
<organism evidence="4 5">
    <name type="scientific">Triplophysa tibetana</name>
    <dbReference type="NCBI Taxonomy" id="1572043"/>
    <lineage>
        <taxon>Eukaryota</taxon>
        <taxon>Metazoa</taxon>
        <taxon>Chordata</taxon>
        <taxon>Craniata</taxon>
        <taxon>Vertebrata</taxon>
        <taxon>Euteleostomi</taxon>
        <taxon>Actinopterygii</taxon>
        <taxon>Neopterygii</taxon>
        <taxon>Teleostei</taxon>
        <taxon>Ostariophysi</taxon>
        <taxon>Cypriniformes</taxon>
        <taxon>Nemacheilidae</taxon>
        <taxon>Triplophysa</taxon>
    </lineage>
</organism>
<proteinExistence type="predicted"/>
<feature type="compositionally biased region" description="Low complexity" evidence="1">
    <location>
        <begin position="1599"/>
        <end position="1610"/>
    </location>
</feature>
<dbReference type="PROSITE" id="PS50010">
    <property type="entry name" value="DH_2"/>
    <property type="match status" value="1"/>
</dbReference>
<dbReference type="InterPro" id="IPR055251">
    <property type="entry name" value="SOS1_NGEF_PH"/>
</dbReference>
<evidence type="ECO:0000259" key="2">
    <source>
        <dbReference type="PROSITE" id="PS50003"/>
    </source>
</evidence>
<dbReference type="Pfam" id="PF22697">
    <property type="entry name" value="SOS1_NGEF_PH"/>
    <property type="match status" value="1"/>
</dbReference>
<reference evidence="4 5" key="1">
    <citation type="journal article" date="2019" name="Mol. Ecol. Resour.">
        <title>Chromosome-level genome assembly of Triplophysa tibetana, a fish adapted to the harsh high-altitude environment of the Tibetan Plateau.</title>
        <authorList>
            <person name="Yang X."/>
            <person name="Liu H."/>
            <person name="Ma Z."/>
            <person name="Zou Y."/>
            <person name="Zou M."/>
            <person name="Mao Y."/>
            <person name="Li X."/>
            <person name="Wang H."/>
            <person name="Chen T."/>
            <person name="Wang W."/>
            <person name="Yang R."/>
        </authorList>
    </citation>
    <scope>NUCLEOTIDE SEQUENCE [LARGE SCALE GENOMIC DNA]</scope>
    <source>
        <strain evidence="4">TTIB1903HZAU</strain>
        <tissue evidence="4">Muscle</tissue>
    </source>
</reference>
<dbReference type="CDD" id="cd13242">
    <property type="entry name" value="PH_puratrophin-1"/>
    <property type="match status" value="1"/>
</dbReference>
<feature type="region of interest" description="Disordered" evidence="1">
    <location>
        <begin position="1197"/>
        <end position="1217"/>
    </location>
</feature>
<dbReference type="InterPro" id="IPR000219">
    <property type="entry name" value="DH_dom"/>
</dbReference>
<evidence type="ECO:0000313" key="5">
    <source>
        <dbReference type="Proteomes" id="UP000324632"/>
    </source>
</evidence>
<evidence type="ECO:0000313" key="4">
    <source>
        <dbReference type="EMBL" id="KAA0702611.1"/>
    </source>
</evidence>
<dbReference type="InterPro" id="IPR001849">
    <property type="entry name" value="PH_domain"/>
</dbReference>
<feature type="compositionally biased region" description="Polar residues" evidence="1">
    <location>
        <begin position="226"/>
        <end position="238"/>
    </location>
</feature>
<gene>
    <name evidence="4" type="ORF">E1301_Tti011303</name>
</gene>
<dbReference type="Gene3D" id="1.20.900.10">
    <property type="entry name" value="Dbl homology (DH) domain"/>
    <property type="match status" value="1"/>
</dbReference>
<dbReference type="InterPro" id="IPR052231">
    <property type="entry name" value="Rho_GEF_signaling-related"/>
</dbReference>
<dbReference type="GO" id="GO:0005085">
    <property type="term" value="F:guanyl-nucleotide exchange factor activity"/>
    <property type="evidence" value="ECO:0007669"/>
    <property type="project" value="InterPro"/>
</dbReference>
<dbReference type="CDD" id="cd00160">
    <property type="entry name" value="RhoGEF"/>
    <property type="match status" value="1"/>
</dbReference>
<feature type="domain" description="DH" evidence="3">
    <location>
        <begin position="1220"/>
        <end position="1397"/>
    </location>
</feature>
<dbReference type="SUPFAM" id="SSF50729">
    <property type="entry name" value="PH domain-like"/>
    <property type="match status" value="1"/>
</dbReference>
<name>A0A5A9N0P8_9TELE</name>
<feature type="compositionally biased region" description="Basic and acidic residues" evidence="1">
    <location>
        <begin position="399"/>
        <end position="411"/>
    </location>
</feature>
<evidence type="ECO:0000259" key="3">
    <source>
        <dbReference type="PROSITE" id="PS50010"/>
    </source>
</evidence>
<feature type="region of interest" description="Disordered" evidence="1">
    <location>
        <begin position="1655"/>
        <end position="1696"/>
    </location>
</feature>
<feature type="compositionally biased region" description="Polar residues" evidence="1">
    <location>
        <begin position="249"/>
        <end position="258"/>
    </location>
</feature>
<feature type="region of interest" description="Disordered" evidence="1">
    <location>
        <begin position="1586"/>
        <end position="1610"/>
    </location>
</feature>
<feature type="domain" description="PH" evidence="2">
    <location>
        <begin position="1409"/>
        <end position="1516"/>
    </location>
</feature>
<dbReference type="SMART" id="SM00325">
    <property type="entry name" value="RhoGEF"/>
    <property type="match status" value="1"/>
</dbReference>
<dbReference type="Pfam" id="PF00621">
    <property type="entry name" value="RhoGEF"/>
    <property type="match status" value="1"/>
</dbReference>
<sequence length="1731" mass="193963">MLSTMHSRVKSRSCENYLSIKDSESLDNCIQSILSALYPPFSSTAATVLFQLFSVVERQYRSDGLRCFIDFLLPGKRILHIIKHEACLRFKGLLLCHEGWPLCLHEKVVLQLAPLHKVRLRQGDFYLQVVPLGRKAAKLVIKCLSGSGQAITEIPVAESMYGIVFTPEFLQNVTRDRNLHPLQNCLLNTGSVVYRTPWKNVVNPLFVTSTADAIMQARGATLRGQLSTCSTHGSTGTLDSRRSSRESLHSQGAESTVSAPVLSRSLTDVGIGLESTSSPGSLPQTPTLDETCVRSAHKMLSFSTDLSNPGLRKHHRRDSAAFESRRLFRKSYMEALQNPMNIGSSSESILEEDESRTQRGSVQKERRICARGWLGGEESRTGPPVLQMHSGVGNTELSPGERRSKSLERTNKTPQVKGHRVRSSSGGSGTVLPKKLINGYAFRFGKLDLEAAIPGIEKRSKDNSDECTYVIQIKSLSLRVVVVVQGGAVVCNHHPQPIQQTTHLWRRLSVPQGSFYDCPKASNGTEHNLLSGLSEDGLRSGLRRNTADDCQVSSKACVSPVSSTAPPAVSNVCVSSLMTQVKQELLTSGVIQLPGNQDRSGRGVLQVCCTSDVCFTARDINHLLCYYYSRLRQERRDLGLTVLVDCRKQPAPSVLYSGLSQFQSSLPNALYTVLLLVDKDAAVKAERDLTVPCEVLTSLKALHKHIDSHQLTRDFDGTFSYDHSHYNHFRQKIDPFAHSCSVAIASLQSSIETLNNINGLESSAEVSEVISLQKNLMKNILEDAKLNRLRMEGGTFLARIRKDDMCENENYRDAVDLVSALYNQVDEEIHKLVILSNRTLQQLEKLLEEHSIHEQHQEVEKWCCVETEKHLAPLDSYNLTLSSIQDMIQNLAQFIQDATEQQKKAAALMKDSKTFSASSDLLELIEHITSILQRCQTRKNHLELLLNLYEFYESANQWLVHCQDYFCQLRLDDDTLSFSSTVLQVLQDYHSEATKFSLDNFSTLNQMVLNLDSQRELRQWNTVWQKCQQTKTQLEELLSKVSSAPLNPKESSSSETLSKPTETPNGCELPSLNSSFDFDDVKPHSAGPFSKNQIPFPFLSESGKLSPSPFDDTDSDCTVDSSASCHSEPLHSPATPHRKQPLKKLMKTVSYELTARDKGHTDAGHHGYTGVYIKGLEVTNNVCVEQKLQSPALIRSHSLSSPPRVHSRHSDGDIKRHSSKIQHIMDEMISTEREYVRSLRYIIEHYFPEMERLDLPQDLRGKRSIVFGNLEKLCDFHTQYFQKDLESCAHSPLSVSACFLRHEEQFGMYALYSKNKPRSDALLTSHGNSFFKNKQLELGDKMDLASYLLKPIQRMSKYALLLKDLIKECDQSHEQDLADLRTGEEMVKFQLRHGNDLLAMDAIRGCDVNLKEQGQLRCQDEFIVWCGRKKNLRHIFLFEDLILFSKTKKIEGGYDIYIYKQSFKTAEIGMTENVGSSGLRFEIWFRRRKSQDTFILQACSGDVKAVWTAVIGKILWRQALRNRELRMQEMVSMGIGNKPFMDIKPSDSAISDRAVDYIAKAKSNKDIISSANESRMRASVAVSSFDHSTPFKRPHSTISNSSSSSSSSQSSSSLLGSLNLHLYPSHPSLSHWPYDCIEEDELEHDSTAHTSIISENADSSSSVQHHPSVAMETCGSDAGSYLSSPTPSPSPPKVTTSILYHKDPEVQSQTSNFITAQSRTCRSALGFSTLV</sequence>
<keyword evidence="5" id="KW-1185">Reference proteome</keyword>
<protein>
    <submittedName>
        <fullName evidence="4">Pleckstrin-like proteiny domain-containing family G member 4B</fullName>
    </submittedName>
</protein>
<feature type="compositionally biased region" description="Basic and acidic residues" evidence="1">
    <location>
        <begin position="239"/>
        <end position="248"/>
    </location>
</feature>
<feature type="region of interest" description="Disordered" evidence="1">
    <location>
        <begin position="1102"/>
        <end position="1141"/>
    </location>
</feature>
<dbReference type="Gene3D" id="2.30.29.30">
    <property type="entry name" value="Pleckstrin-homology domain (PH domain)/Phosphotyrosine-binding domain (PTB)"/>
    <property type="match status" value="1"/>
</dbReference>
<feature type="region of interest" description="Disordered" evidence="1">
    <location>
        <begin position="226"/>
        <end position="259"/>
    </location>
</feature>
<dbReference type="InterPro" id="IPR011993">
    <property type="entry name" value="PH-like_dom_sf"/>
</dbReference>
<dbReference type="InterPro" id="IPR035899">
    <property type="entry name" value="DBL_dom_sf"/>
</dbReference>
<feature type="region of interest" description="Disordered" evidence="1">
    <location>
        <begin position="343"/>
        <end position="429"/>
    </location>
</feature>
<accession>A0A5A9N0P8</accession>
<feature type="compositionally biased region" description="Polar residues" evidence="1">
    <location>
        <begin position="1041"/>
        <end position="1064"/>
    </location>
</feature>
<dbReference type="EMBL" id="SOYY01000024">
    <property type="protein sequence ID" value="KAA0702611.1"/>
    <property type="molecule type" value="Genomic_DNA"/>
</dbReference>
<dbReference type="PANTHER" id="PTHR45845:SF1">
    <property type="entry name" value="PLECKSTRIN HOMOLOGY AND RHOGEF DOMAIN CONTAINING G4B"/>
    <property type="match status" value="1"/>
</dbReference>
<dbReference type="SUPFAM" id="SSF48065">
    <property type="entry name" value="DBL homology domain (DH-domain)"/>
    <property type="match status" value="1"/>
</dbReference>